<feature type="compositionally biased region" description="Polar residues" evidence="1">
    <location>
        <begin position="32"/>
        <end position="41"/>
    </location>
</feature>
<comment type="caution">
    <text evidence="4">The sequence shown here is derived from an EMBL/GenBank/DDBJ whole genome shotgun (WGS) entry which is preliminary data.</text>
</comment>
<dbReference type="RefSeq" id="XP_043130565.1">
    <property type="nucleotide sequence ID" value="XM_043274630.1"/>
</dbReference>
<sequence>MLRISLPFTSRLSTRQLLFSRRSLTHFHRLYTSQSQPQHQPTKCCSKNEKEKENETQKSVLTLSFWSSKTGWKRAAVNTVRCLAGCTLGDFSALWVLQSFYGHWGMGAIMGVSMASGITTSILLETILLRRGVDKLPWGLAFRTATGMSLVSMLAMETVQNLVDFHLTGGVVLLDDPRFWAAALVSMGAGFLAPMPYNYWRLVRHGKSCH</sequence>
<proteinExistence type="predicted"/>
<gene>
    <name evidence="4" type="ORF">Aspvir_003042</name>
</gene>
<dbReference type="Pfam" id="PF14342">
    <property type="entry name" value="DUF4396"/>
    <property type="match status" value="1"/>
</dbReference>
<evidence type="ECO:0000256" key="2">
    <source>
        <dbReference type="SAM" id="Phobius"/>
    </source>
</evidence>
<reference evidence="4 5" key="1">
    <citation type="submission" date="2021-02" db="EMBL/GenBank/DDBJ databases">
        <title>Pan-genome distribution and transcriptional activeness of fungal secondary metabolism genes in Aspergillus section Fumigati.</title>
        <authorList>
            <person name="Takahashi H."/>
            <person name="Umemura M."/>
            <person name="Ninomiya A."/>
            <person name="Kusuya Y."/>
            <person name="Urayama S."/>
            <person name="Shimizu M."/>
            <person name="Watanabe A."/>
            <person name="Kamei K."/>
            <person name="Yaguchi T."/>
            <person name="Hagiwara D."/>
        </authorList>
    </citation>
    <scope>NUCLEOTIDE SEQUENCE [LARGE SCALE GENOMIC DNA]</scope>
    <source>
        <strain evidence="4 5">IFM 47045</strain>
    </source>
</reference>
<feature type="domain" description="DUF4396" evidence="3">
    <location>
        <begin position="72"/>
        <end position="207"/>
    </location>
</feature>
<organism evidence="4 5">
    <name type="scientific">Aspergillus viridinutans</name>
    <dbReference type="NCBI Taxonomy" id="75553"/>
    <lineage>
        <taxon>Eukaryota</taxon>
        <taxon>Fungi</taxon>
        <taxon>Dikarya</taxon>
        <taxon>Ascomycota</taxon>
        <taxon>Pezizomycotina</taxon>
        <taxon>Eurotiomycetes</taxon>
        <taxon>Eurotiomycetidae</taxon>
        <taxon>Eurotiales</taxon>
        <taxon>Aspergillaceae</taxon>
        <taxon>Aspergillus</taxon>
        <taxon>Aspergillus subgen. Fumigati</taxon>
    </lineage>
</organism>
<evidence type="ECO:0000256" key="1">
    <source>
        <dbReference type="SAM" id="MobiDB-lite"/>
    </source>
</evidence>
<feature type="transmembrane region" description="Helical" evidence="2">
    <location>
        <begin position="140"/>
        <end position="159"/>
    </location>
</feature>
<accession>A0A9P3F6V6</accession>
<keyword evidence="2" id="KW-0812">Transmembrane</keyword>
<dbReference type="AlphaFoldDB" id="A0A9P3F6V6"/>
<protein>
    <recommendedName>
        <fullName evidence="3">DUF4396 domain-containing protein</fullName>
    </recommendedName>
</protein>
<evidence type="ECO:0000313" key="4">
    <source>
        <dbReference type="EMBL" id="GIK07379.1"/>
    </source>
</evidence>
<dbReference type="InterPro" id="IPR025509">
    <property type="entry name" value="DUF4396"/>
</dbReference>
<dbReference type="OrthoDB" id="2128064at2759"/>
<feature type="region of interest" description="Disordered" evidence="1">
    <location>
        <begin position="32"/>
        <end position="51"/>
    </location>
</feature>
<evidence type="ECO:0000259" key="3">
    <source>
        <dbReference type="Pfam" id="PF14342"/>
    </source>
</evidence>
<name>A0A9P3F6V6_ASPVI</name>
<dbReference type="GeneID" id="66931024"/>
<feature type="transmembrane region" description="Helical" evidence="2">
    <location>
        <begin position="103"/>
        <end position="128"/>
    </location>
</feature>
<dbReference type="Proteomes" id="UP000710440">
    <property type="component" value="Unassembled WGS sequence"/>
</dbReference>
<keyword evidence="2" id="KW-0472">Membrane</keyword>
<dbReference type="EMBL" id="BOPL01000013">
    <property type="protein sequence ID" value="GIK07379.1"/>
    <property type="molecule type" value="Genomic_DNA"/>
</dbReference>
<feature type="transmembrane region" description="Helical" evidence="2">
    <location>
        <begin position="179"/>
        <end position="200"/>
    </location>
</feature>
<evidence type="ECO:0000313" key="5">
    <source>
        <dbReference type="Proteomes" id="UP000710440"/>
    </source>
</evidence>
<keyword evidence="5" id="KW-1185">Reference proteome</keyword>
<keyword evidence="2" id="KW-1133">Transmembrane helix</keyword>